<dbReference type="Proteomes" id="UP000677687">
    <property type="component" value="Unassembled WGS sequence"/>
</dbReference>
<organism evidence="1 2">
    <name type="scientific">Candidatus Iainarchaeum sp</name>
    <dbReference type="NCBI Taxonomy" id="3101447"/>
    <lineage>
        <taxon>Archaea</taxon>
        <taxon>Candidatus Iainarchaeota</taxon>
        <taxon>Candidatus Iainarchaeia</taxon>
        <taxon>Candidatus Iainarchaeales</taxon>
        <taxon>Candidatus Iainarchaeaceae</taxon>
        <taxon>Candidatus Iainarchaeum</taxon>
    </lineage>
</organism>
<evidence type="ECO:0000313" key="2">
    <source>
        <dbReference type="Proteomes" id="UP000677687"/>
    </source>
</evidence>
<reference evidence="1" key="1">
    <citation type="submission" date="2021-03" db="EMBL/GenBank/DDBJ databases">
        <authorList>
            <person name="Jaffe A."/>
        </authorList>
    </citation>
    <scope>NUCLEOTIDE SEQUENCE</scope>
    <source>
        <strain evidence="1">RIFCSPHIGHO2_01_FULL_AR10_44_11</strain>
    </source>
</reference>
<dbReference type="AlphaFoldDB" id="A0A8T4KW58"/>
<dbReference type="EMBL" id="JAGVWD010000008">
    <property type="protein sequence ID" value="MBS3057130.1"/>
    <property type="molecule type" value="Genomic_DNA"/>
</dbReference>
<name>A0A8T4KW58_9ARCH</name>
<sequence>MDYCSSNETCESGQCKPKCTSESYTSCYNGDIYWYDSCNNRQEIKTDCGDTTYGSWGNSYCSSNNVMQTRNVYGPYCESSQCKSQTTTESRIAETCDGLFNFCLGNSCVFCDSHASYQCTDNDVYWFNSCGTKEDKKQECGSSYCDAWSGNSCKDGSVVRSRTCYDKGCGSNACYANPDTQYESVETCQYGCSSGACSQLSDLAITPEDIIFEKT</sequence>
<proteinExistence type="predicted"/>
<reference evidence="1" key="2">
    <citation type="submission" date="2021-05" db="EMBL/GenBank/DDBJ databases">
        <title>Protein family content uncovers lineage relationships and bacterial pathway maintenance mechanisms in DPANN archaea.</title>
        <authorList>
            <person name="Castelle C.J."/>
            <person name="Meheust R."/>
            <person name="Jaffe A.L."/>
            <person name="Seitz K."/>
            <person name="Gong X."/>
            <person name="Baker B.J."/>
            <person name="Banfield J.F."/>
        </authorList>
    </citation>
    <scope>NUCLEOTIDE SEQUENCE</scope>
    <source>
        <strain evidence="1">RIFCSPHIGHO2_01_FULL_AR10_44_11</strain>
    </source>
</reference>
<comment type="caution">
    <text evidence="1">The sequence shown here is derived from an EMBL/GenBank/DDBJ whole genome shotgun (WGS) entry which is preliminary data.</text>
</comment>
<gene>
    <name evidence="1" type="ORF">J4415_00710</name>
</gene>
<accession>A0A8T4KW58</accession>
<protein>
    <submittedName>
        <fullName evidence="1">Uncharacterized protein</fullName>
    </submittedName>
</protein>
<evidence type="ECO:0000313" key="1">
    <source>
        <dbReference type="EMBL" id="MBS3057130.1"/>
    </source>
</evidence>